<dbReference type="EMBL" id="CP000554">
    <property type="protein sequence ID" value="ABM79593.1"/>
    <property type="molecule type" value="Genomic_DNA"/>
</dbReference>
<name>A2CDN3_PROM3</name>
<protein>
    <submittedName>
        <fullName evidence="1">Uncharacterized protein</fullName>
    </submittedName>
</protein>
<dbReference type="STRING" id="59922.P9303_28631"/>
<accession>A2CDN3</accession>
<dbReference type="SUPFAM" id="SSF50494">
    <property type="entry name" value="Trypsin-like serine proteases"/>
    <property type="match status" value="1"/>
</dbReference>
<sequence>MALGLATAGAIGLLTITPAVGNPRHQSTVRIRSGDQHGSGVVVKQSNGGYWVITNSHVLGNVDVHCLESSDKGLYPSVKVPLDNNNADLALLWFKAAEQQERVALLAEPEETTDATDLVIATGYPARDDYVERTGLTVTLLSEALEGGYDLTYTSDIDKGMSGGGVFDSHNRLVGINATHQEPLWATSRQYKSGQKVSEIMNQKLDQVAIGLDIQQVLKLLKSADQQIEAPMINENIDKNCSSASEE</sequence>
<dbReference type="Pfam" id="PF13365">
    <property type="entry name" value="Trypsin_2"/>
    <property type="match status" value="1"/>
</dbReference>
<evidence type="ECO:0000313" key="1">
    <source>
        <dbReference type="EMBL" id="ABM79593.1"/>
    </source>
</evidence>
<dbReference type="HOGENOM" id="CLU_1123744_0_0_3"/>
<reference evidence="1 2" key="1">
    <citation type="journal article" date="2007" name="PLoS Genet.">
        <title>Patterns and implications of gene gain and loss in the evolution of Prochlorococcus.</title>
        <authorList>
            <person name="Kettler G.C."/>
            <person name="Martiny A.C."/>
            <person name="Huang K."/>
            <person name="Zucker J."/>
            <person name="Coleman M.L."/>
            <person name="Rodrigue S."/>
            <person name="Chen F."/>
            <person name="Lapidus A."/>
            <person name="Ferriera S."/>
            <person name="Johnson J."/>
            <person name="Steglich C."/>
            <person name="Church G.M."/>
            <person name="Richardson P."/>
            <person name="Chisholm S.W."/>
        </authorList>
    </citation>
    <scope>NUCLEOTIDE SEQUENCE [LARGE SCALE GENOMIC DNA]</scope>
    <source>
        <strain evidence="1 2">MIT 9303</strain>
    </source>
</reference>
<dbReference type="Gene3D" id="2.40.10.10">
    <property type="entry name" value="Trypsin-like serine proteases"/>
    <property type="match status" value="2"/>
</dbReference>
<dbReference type="AlphaFoldDB" id="A2CDN3"/>
<dbReference type="InterPro" id="IPR043504">
    <property type="entry name" value="Peptidase_S1_PA_chymotrypsin"/>
</dbReference>
<dbReference type="PANTHER" id="PTHR43019:SF23">
    <property type="entry name" value="PROTEASE DO-LIKE 5, CHLOROPLASTIC"/>
    <property type="match status" value="1"/>
</dbReference>
<gene>
    <name evidence="1" type="ordered locus">P9303_28631</name>
</gene>
<dbReference type="Proteomes" id="UP000002274">
    <property type="component" value="Chromosome"/>
</dbReference>
<evidence type="ECO:0000313" key="2">
    <source>
        <dbReference type="Proteomes" id="UP000002274"/>
    </source>
</evidence>
<dbReference type="InterPro" id="IPR009003">
    <property type="entry name" value="Peptidase_S1_PA"/>
</dbReference>
<proteinExistence type="predicted"/>
<dbReference type="KEGG" id="pmf:P9303_28631"/>
<dbReference type="PANTHER" id="PTHR43019">
    <property type="entry name" value="SERINE ENDOPROTEASE DEGS"/>
    <property type="match status" value="1"/>
</dbReference>
<organism evidence="1 2">
    <name type="scientific">Prochlorococcus marinus (strain MIT 9303)</name>
    <dbReference type="NCBI Taxonomy" id="59922"/>
    <lineage>
        <taxon>Bacteria</taxon>
        <taxon>Bacillati</taxon>
        <taxon>Cyanobacteriota</taxon>
        <taxon>Cyanophyceae</taxon>
        <taxon>Synechococcales</taxon>
        <taxon>Prochlorococcaceae</taxon>
        <taxon>Prochlorococcus</taxon>
    </lineage>
</organism>